<gene>
    <name evidence="5" type="ORF">A8F95_09740</name>
</gene>
<feature type="domain" description="Aerobactin siderophore biosynthesis IucA/IucC-like C-terminal" evidence="4">
    <location>
        <begin position="406"/>
        <end position="566"/>
    </location>
</feature>
<evidence type="ECO:0000313" key="6">
    <source>
        <dbReference type="Proteomes" id="UP000092578"/>
    </source>
</evidence>
<dbReference type="PANTHER" id="PTHR34384">
    <property type="entry name" value="L-2,3-DIAMINOPROPANOATE--CITRATE LIGASE"/>
    <property type="match status" value="1"/>
</dbReference>
<comment type="caution">
    <text evidence="5">The sequence shown here is derived from an EMBL/GenBank/DDBJ whole genome shotgun (WGS) entry which is preliminary data.</text>
</comment>
<dbReference type="Gene3D" id="1.10.510.40">
    <property type="match status" value="1"/>
</dbReference>
<sequence>MKKQILEKKISGRQLAERATAERLLNAYLRENNLFDPRRSNNQFVLALENSGRQVLGSLRYWSPIGHHAFEDVFYEREESGLIVITERRVIELLIEELAYLENDRELRFKKAELLYRHIENSISKTALYLEQALNHSPKEAFTYLNSECSLLLGHPFHPTPKSSEGFSESDLAVFAPELGASFSLHYFAVLDKCLLEEVLMEEFLTFEEGQSQEILSEMEQKLGERNKEYKLLPLHPWQARYLLGLEDVQTAISKGMIVDLGEFGQLIYPTSSIRTVWNKTQNIFYKLPLHVRITNFIRTNSLEQVKRTIDASKVIAHIRKNHETESFRILLEQGYRALNISESTEETNEQLIENTAVLFREGLDVLNERPDAELYVTASLLEELPGWKESELAKLIKKYEYRETEWLKQYLAITLKPMLKLFGETGISLEAHVQNSLVQFVNGWPVTCYVRDLEGVSISRSKAEAFQWIPGLVDENSPALYSEEEAWFRFTYYVVVNHIGHLVSCLGKVDHSDEWKLWQVVRSVLLEIERTASSHSLKAYAQRLLQSPTLPAKANLISRFQECGETPLFVDIPNPIFESEGK</sequence>
<comment type="pathway">
    <text evidence="1">Siderophore biosynthesis.</text>
</comment>
<name>A0A1B9AMB4_9BACI</name>
<evidence type="ECO:0008006" key="7">
    <source>
        <dbReference type="Google" id="ProtNLM"/>
    </source>
</evidence>
<evidence type="ECO:0000256" key="1">
    <source>
        <dbReference type="ARBA" id="ARBA00004924"/>
    </source>
</evidence>
<comment type="similarity">
    <text evidence="2">Belongs to the IucA/IucC family.</text>
</comment>
<dbReference type="InterPro" id="IPR037455">
    <property type="entry name" value="LucA/IucC-like"/>
</dbReference>
<dbReference type="GO" id="GO:0016881">
    <property type="term" value="F:acid-amino acid ligase activity"/>
    <property type="evidence" value="ECO:0007669"/>
    <property type="project" value="UniProtKB-ARBA"/>
</dbReference>
<evidence type="ECO:0000256" key="2">
    <source>
        <dbReference type="ARBA" id="ARBA00007832"/>
    </source>
</evidence>
<dbReference type="InterPro" id="IPR007310">
    <property type="entry name" value="Aerobactin_biosyn_IucA/IucC_N"/>
</dbReference>
<dbReference type="Pfam" id="PF06276">
    <property type="entry name" value="FhuF"/>
    <property type="match status" value="1"/>
</dbReference>
<dbReference type="EMBL" id="MAYT01000027">
    <property type="protein sequence ID" value="OCA84979.1"/>
    <property type="molecule type" value="Genomic_DNA"/>
</dbReference>
<dbReference type="Proteomes" id="UP000092578">
    <property type="component" value="Unassembled WGS sequence"/>
</dbReference>
<protein>
    <recommendedName>
        <fullName evidence="7">Siderophore biosynthesis protein</fullName>
    </recommendedName>
</protein>
<evidence type="ECO:0000313" key="5">
    <source>
        <dbReference type="EMBL" id="OCA84979.1"/>
    </source>
</evidence>
<accession>A0A1B9AMB4</accession>
<dbReference type="GO" id="GO:0019290">
    <property type="term" value="P:siderophore biosynthetic process"/>
    <property type="evidence" value="ECO:0007669"/>
    <property type="project" value="InterPro"/>
</dbReference>
<organism evidence="5 6">
    <name type="scientific">Pseudobacillus wudalianchiensis</name>
    <dbReference type="NCBI Taxonomy" id="1743143"/>
    <lineage>
        <taxon>Bacteria</taxon>
        <taxon>Bacillati</taxon>
        <taxon>Bacillota</taxon>
        <taxon>Bacilli</taxon>
        <taxon>Bacillales</taxon>
        <taxon>Bacillaceae</taxon>
        <taxon>Pseudobacillus</taxon>
    </lineage>
</organism>
<dbReference type="Gene3D" id="6.10.250.3370">
    <property type="match status" value="1"/>
</dbReference>
<feature type="domain" description="Aerobactin siderophore biosynthesis IucA/IucC N-terminal" evidence="3">
    <location>
        <begin position="144"/>
        <end position="382"/>
    </location>
</feature>
<evidence type="ECO:0000259" key="3">
    <source>
        <dbReference type="Pfam" id="PF04183"/>
    </source>
</evidence>
<dbReference type="RefSeq" id="WP_077247364.1">
    <property type="nucleotide sequence ID" value="NZ_MAYT01000027.1"/>
</dbReference>
<proteinExistence type="inferred from homology"/>
<evidence type="ECO:0000259" key="4">
    <source>
        <dbReference type="Pfam" id="PF06276"/>
    </source>
</evidence>
<dbReference type="Pfam" id="PF04183">
    <property type="entry name" value="IucA_IucC"/>
    <property type="match status" value="1"/>
</dbReference>
<dbReference type="PANTHER" id="PTHR34384:SF5">
    <property type="entry name" value="L-2,3-DIAMINOPROPANOATE--CITRATE LIGASE"/>
    <property type="match status" value="1"/>
</dbReference>
<dbReference type="InterPro" id="IPR022770">
    <property type="entry name" value="IucA/IucC-like_C"/>
</dbReference>
<keyword evidence="6" id="KW-1185">Reference proteome</keyword>
<reference evidence="6" key="1">
    <citation type="submission" date="2016-05" db="EMBL/GenBank/DDBJ databases">
        <authorList>
            <person name="Liu B."/>
            <person name="Wang J."/>
            <person name="Zhu Y."/>
            <person name="Liu G."/>
            <person name="Chen Q."/>
            <person name="Chen Z."/>
            <person name="Lan J."/>
            <person name="Che J."/>
            <person name="Ge C."/>
            <person name="Shi H."/>
            <person name="Pan Z."/>
            <person name="Liu X."/>
        </authorList>
    </citation>
    <scope>NUCLEOTIDE SEQUENCE [LARGE SCALE GENOMIC DNA]</scope>
    <source>
        <strain evidence="6">FJAT-27215</strain>
    </source>
</reference>
<dbReference type="AlphaFoldDB" id="A0A1B9AMB4"/>